<dbReference type="KEGG" id="dau:Daud_2066"/>
<gene>
    <name evidence="2" type="ordered locus">Daud_2066</name>
</gene>
<dbReference type="OrthoDB" id="1701386at2"/>
<reference evidence="3" key="1">
    <citation type="submission" date="2007-10" db="EMBL/GenBank/DDBJ databases">
        <title>Complete sequence of chromosome of Desulforudis audaxviator MP104C.</title>
        <authorList>
            <person name="Copeland A."/>
            <person name="Lucas S."/>
            <person name="Lapidus A."/>
            <person name="Barry K."/>
            <person name="Glavina del Rio T."/>
            <person name="Dalin E."/>
            <person name="Tice H."/>
            <person name="Bruce D."/>
            <person name="Pitluck S."/>
            <person name="Lowry S.R."/>
            <person name="Larimer F."/>
            <person name="Land M.L."/>
            <person name="Hauser L."/>
            <person name="Kyrpides N."/>
            <person name="Ivanova N.N."/>
            <person name="Richardson P."/>
        </authorList>
    </citation>
    <scope>NUCLEOTIDE SEQUENCE [LARGE SCALE GENOMIC DNA]</scope>
    <source>
        <strain evidence="3">MP104C</strain>
    </source>
</reference>
<evidence type="ECO:0008006" key="4">
    <source>
        <dbReference type="Google" id="ProtNLM"/>
    </source>
</evidence>
<organism evidence="2 3">
    <name type="scientific">Desulforudis audaxviator (strain MP104C)</name>
    <dbReference type="NCBI Taxonomy" id="477974"/>
    <lineage>
        <taxon>Bacteria</taxon>
        <taxon>Bacillati</taxon>
        <taxon>Bacillota</taxon>
        <taxon>Clostridia</taxon>
        <taxon>Thermoanaerobacterales</taxon>
        <taxon>Candidatus Desulforudaceae</taxon>
        <taxon>Candidatus Desulforudis</taxon>
    </lineage>
</organism>
<dbReference type="HOGENOM" id="CLU_159834_0_0_9"/>
<evidence type="ECO:0000313" key="3">
    <source>
        <dbReference type="Proteomes" id="UP000008544"/>
    </source>
</evidence>
<feature type="transmembrane region" description="Helical" evidence="1">
    <location>
        <begin position="95"/>
        <end position="118"/>
    </location>
</feature>
<keyword evidence="1" id="KW-0472">Membrane</keyword>
<name>B1I6E5_DESAP</name>
<keyword evidence="1" id="KW-1133">Transmembrane helix</keyword>
<dbReference type="eggNOG" id="COG1950">
    <property type="taxonomic scope" value="Bacteria"/>
</dbReference>
<accession>B1I6E5</accession>
<feature type="transmembrane region" description="Helical" evidence="1">
    <location>
        <begin position="69"/>
        <end position="89"/>
    </location>
</feature>
<keyword evidence="3" id="KW-1185">Reference proteome</keyword>
<dbReference type="AlphaFoldDB" id="B1I6E5"/>
<evidence type="ECO:0000313" key="2">
    <source>
        <dbReference type="EMBL" id="ACA60556.1"/>
    </source>
</evidence>
<keyword evidence="1" id="KW-0812">Transmembrane</keyword>
<dbReference type="RefSeq" id="WP_012303131.1">
    <property type="nucleotide sequence ID" value="NC_010424.1"/>
</dbReference>
<feature type="transmembrane region" description="Helical" evidence="1">
    <location>
        <begin position="12"/>
        <end position="31"/>
    </location>
</feature>
<protein>
    <recommendedName>
        <fullName evidence="4">Phage holin family protein</fullName>
    </recommendedName>
</protein>
<reference evidence="2 3" key="2">
    <citation type="journal article" date="2008" name="Science">
        <title>Environmental genomics reveals a single-species ecosystem deep within Earth.</title>
        <authorList>
            <person name="Chivian D."/>
            <person name="Brodie E.L."/>
            <person name="Alm E.J."/>
            <person name="Culley D.E."/>
            <person name="Dehal P.S."/>
            <person name="Desantis T.Z."/>
            <person name="Gihring T.M."/>
            <person name="Lapidus A."/>
            <person name="Lin L.H."/>
            <person name="Lowry S.R."/>
            <person name="Moser D.P."/>
            <person name="Richardson P.M."/>
            <person name="Southam G."/>
            <person name="Wanger G."/>
            <person name="Pratt L.M."/>
            <person name="Andersen G.L."/>
            <person name="Hazen T.C."/>
            <person name="Brockman F.J."/>
            <person name="Arkin A.P."/>
            <person name="Onstott T.C."/>
        </authorList>
    </citation>
    <scope>NUCLEOTIDE SEQUENCE [LARGE SCALE GENOMIC DNA]</scope>
    <source>
        <strain evidence="2 3">MP104C</strain>
    </source>
</reference>
<sequence>MAESNVRSQWIGLIVRFLVSAIVLLLLSWLVPGFVVAGGLLGALIAAAVIAILGWLAETVLGDRISPQSRGLVGFVVAAVVIYLAQFIIPGLLTVNIIGALIAAFVIGIIDAFVPTVLR</sequence>
<proteinExistence type="predicted"/>
<dbReference type="InterPro" id="IPR007165">
    <property type="entry name" value="Phage_holin_4_2"/>
</dbReference>
<dbReference type="Pfam" id="PF04020">
    <property type="entry name" value="Phage_holin_4_2"/>
    <property type="match status" value="1"/>
</dbReference>
<dbReference type="PANTHER" id="PTHR37309">
    <property type="entry name" value="SLR0284 PROTEIN"/>
    <property type="match status" value="1"/>
</dbReference>
<dbReference type="STRING" id="477974.Daud_2066"/>
<dbReference type="PANTHER" id="PTHR37309:SF1">
    <property type="entry name" value="SLR0284 PROTEIN"/>
    <property type="match status" value="1"/>
</dbReference>
<dbReference type="Proteomes" id="UP000008544">
    <property type="component" value="Chromosome"/>
</dbReference>
<evidence type="ECO:0000256" key="1">
    <source>
        <dbReference type="SAM" id="Phobius"/>
    </source>
</evidence>
<feature type="transmembrane region" description="Helical" evidence="1">
    <location>
        <begin position="37"/>
        <end position="57"/>
    </location>
</feature>
<dbReference type="EMBL" id="CP000860">
    <property type="protein sequence ID" value="ACA60556.1"/>
    <property type="molecule type" value="Genomic_DNA"/>
</dbReference>